<dbReference type="PATRIC" id="fig|999408.3.peg.1317"/>
<proteinExistence type="inferred from homology"/>
<evidence type="ECO:0000256" key="1">
    <source>
        <dbReference type="ARBA" id="ARBA00008834"/>
    </source>
</evidence>
<dbReference type="InterPro" id="IPR011050">
    <property type="entry name" value="Pectin_lyase_fold/virulence"/>
</dbReference>
<evidence type="ECO:0000256" key="3">
    <source>
        <dbReference type="ARBA" id="ARBA00023295"/>
    </source>
</evidence>
<dbReference type="InterPro" id="IPR006626">
    <property type="entry name" value="PbH1"/>
</dbReference>
<protein>
    <recommendedName>
        <fullName evidence="5">Rhamnogalacturonase A/B/Epimerase-like pectate lyase domain-containing protein</fullName>
    </recommendedName>
</protein>
<dbReference type="Pfam" id="PF00295">
    <property type="entry name" value="Glyco_hydro_28"/>
    <property type="match status" value="1"/>
</dbReference>
<sequence>MTFNVLDFGAKADRVTDDAPAIQAAIDVCSKAGGGRVVLEGGKHFYSGSIILKENVDLHLERGAVLQAHKALERYFHPNAGQRDDGVERVGTPVTLKPSYVFIYAKDADNIAISGEGAIDGNAYAFVRQVSPYYVTGDFYPRPTLVYVEHCNHISFKDVIMRNAPFWTLHPAGCDDVLISGLRILNDLNVANSDGIDPDHSTNVRIIGCHVTCADDCICLKSSSGNMEYGPLKNVIISGCTLTSTSAALKIGTEGTGDFENVVVDNCIISDSNRGISIQIRDGGNVRNVSFSNIIIETRRFAECWWGCAEPITISTHDRDEHTKSGHISNVRFSNITCDSENGVFLSGSRGNHIEDILFENVRVVVRAKSKWPKGMYDLRPGYGQRIEEIKTSGFYMRRADHVILRNCQVKFEGEEKNDFSHALYAEECRDMTLKNFRGQAASSSLENVVIRQDKS</sequence>
<dbReference type="PANTHER" id="PTHR31339">
    <property type="entry name" value="PECTIN LYASE-RELATED"/>
    <property type="match status" value="1"/>
</dbReference>
<keyword evidence="3 4" id="KW-0326">Glycosidase</keyword>
<evidence type="ECO:0000256" key="4">
    <source>
        <dbReference type="RuleBase" id="RU361169"/>
    </source>
</evidence>
<evidence type="ECO:0000256" key="2">
    <source>
        <dbReference type="ARBA" id="ARBA00022801"/>
    </source>
</evidence>
<evidence type="ECO:0000313" key="6">
    <source>
        <dbReference type="EMBL" id="ENZ18350.1"/>
    </source>
</evidence>
<dbReference type="GO" id="GO:0005975">
    <property type="term" value="P:carbohydrate metabolic process"/>
    <property type="evidence" value="ECO:0007669"/>
    <property type="project" value="InterPro"/>
</dbReference>
<keyword evidence="2 4" id="KW-0378">Hydrolase</keyword>
<dbReference type="GO" id="GO:0004650">
    <property type="term" value="F:polygalacturonase activity"/>
    <property type="evidence" value="ECO:0007669"/>
    <property type="project" value="InterPro"/>
</dbReference>
<feature type="domain" description="Rhamnogalacturonase A/B/Epimerase-like pectate lyase" evidence="5">
    <location>
        <begin position="3"/>
        <end position="58"/>
    </location>
</feature>
<organism evidence="6 7">
    <name type="scientific">[Clostridium] clostridioforme 90A8</name>
    <dbReference type="NCBI Taxonomy" id="999408"/>
    <lineage>
        <taxon>Bacteria</taxon>
        <taxon>Bacillati</taxon>
        <taxon>Bacillota</taxon>
        <taxon>Clostridia</taxon>
        <taxon>Lachnospirales</taxon>
        <taxon>Lachnospiraceae</taxon>
        <taxon>Enterocloster</taxon>
    </lineage>
</organism>
<dbReference type="SMART" id="SM00710">
    <property type="entry name" value="PbH1"/>
    <property type="match status" value="6"/>
</dbReference>
<dbReference type="Gene3D" id="2.160.20.10">
    <property type="entry name" value="Single-stranded right-handed beta-helix, Pectin lyase-like"/>
    <property type="match status" value="1"/>
</dbReference>
<dbReference type="HOGENOM" id="CLU_016031_8_4_9"/>
<dbReference type="PANTHER" id="PTHR31339:SF0">
    <property type="entry name" value="PECTIN LYASE-LIKE SUPERFAMILY PROTEIN"/>
    <property type="match status" value="1"/>
</dbReference>
<dbReference type="AlphaFoldDB" id="A0A0E2HE19"/>
<dbReference type="Pfam" id="PF12708">
    <property type="entry name" value="Pect-lyase_RHGA_epim"/>
    <property type="match status" value="1"/>
</dbReference>
<dbReference type="SUPFAM" id="SSF51126">
    <property type="entry name" value="Pectin lyase-like"/>
    <property type="match status" value="1"/>
</dbReference>
<dbReference type="EMBL" id="AGYR01000010">
    <property type="protein sequence ID" value="ENZ18350.1"/>
    <property type="molecule type" value="Genomic_DNA"/>
</dbReference>
<dbReference type="InterPro" id="IPR000743">
    <property type="entry name" value="Glyco_hydro_28"/>
</dbReference>
<dbReference type="InterPro" id="IPR051801">
    <property type="entry name" value="GH28_Enzymes"/>
</dbReference>
<accession>A0A0E2HE19</accession>
<gene>
    <name evidence="6" type="ORF">HMPREF1090_01232</name>
</gene>
<name>A0A0E2HE19_9FIRM</name>
<comment type="similarity">
    <text evidence="1 4">Belongs to the glycosyl hydrolase 28 family.</text>
</comment>
<evidence type="ECO:0000313" key="7">
    <source>
        <dbReference type="Proteomes" id="UP000013085"/>
    </source>
</evidence>
<evidence type="ECO:0000259" key="5">
    <source>
        <dbReference type="Pfam" id="PF12708"/>
    </source>
</evidence>
<dbReference type="Proteomes" id="UP000013085">
    <property type="component" value="Unassembled WGS sequence"/>
</dbReference>
<dbReference type="InterPro" id="IPR024535">
    <property type="entry name" value="RHGA/B-epi-like_pectate_lyase"/>
</dbReference>
<dbReference type="InterPro" id="IPR012334">
    <property type="entry name" value="Pectin_lyas_fold"/>
</dbReference>
<comment type="caution">
    <text evidence="6">The sequence shown here is derived from an EMBL/GenBank/DDBJ whole genome shotgun (WGS) entry which is preliminary data.</text>
</comment>
<dbReference type="RefSeq" id="WP_002595235.1">
    <property type="nucleotide sequence ID" value="NZ_KB851009.1"/>
</dbReference>
<reference evidence="6 7" key="1">
    <citation type="submission" date="2013-01" db="EMBL/GenBank/DDBJ databases">
        <title>The Genome Sequence of Clostridium clostridioforme 90A8.</title>
        <authorList>
            <consortium name="The Broad Institute Genome Sequencing Platform"/>
            <person name="Earl A."/>
            <person name="Ward D."/>
            <person name="Feldgarden M."/>
            <person name="Gevers D."/>
            <person name="Courvalin P."/>
            <person name="Lambert T."/>
            <person name="Walker B."/>
            <person name="Young S.K."/>
            <person name="Zeng Q."/>
            <person name="Gargeya S."/>
            <person name="Fitzgerald M."/>
            <person name="Haas B."/>
            <person name="Abouelleil A."/>
            <person name="Alvarado L."/>
            <person name="Arachchi H.M."/>
            <person name="Berlin A.M."/>
            <person name="Chapman S.B."/>
            <person name="Dewar J."/>
            <person name="Goldberg J."/>
            <person name="Griggs A."/>
            <person name="Gujja S."/>
            <person name="Hansen M."/>
            <person name="Howarth C."/>
            <person name="Imamovic A."/>
            <person name="Larimer J."/>
            <person name="McCowan C."/>
            <person name="Murphy C."/>
            <person name="Neiman D."/>
            <person name="Pearson M."/>
            <person name="Priest M."/>
            <person name="Roberts A."/>
            <person name="Saif S."/>
            <person name="Shea T."/>
            <person name="Sisk P."/>
            <person name="Sykes S."/>
            <person name="Wortman J."/>
            <person name="Nusbaum C."/>
            <person name="Birren B."/>
        </authorList>
    </citation>
    <scope>NUCLEOTIDE SEQUENCE [LARGE SCALE GENOMIC DNA]</scope>
    <source>
        <strain evidence="6 7">90A8</strain>
    </source>
</reference>